<evidence type="ECO:0000313" key="7">
    <source>
        <dbReference type="Proteomes" id="UP000630142"/>
    </source>
</evidence>
<dbReference type="PROSITE" id="PS51077">
    <property type="entry name" value="HTH_ICLR"/>
    <property type="match status" value="1"/>
</dbReference>
<evidence type="ECO:0000313" key="6">
    <source>
        <dbReference type="EMBL" id="GHD13127.1"/>
    </source>
</evidence>
<keyword evidence="3" id="KW-0804">Transcription</keyword>
<dbReference type="Pfam" id="PF09339">
    <property type="entry name" value="HTH_IclR"/>
    <property type="match status" value="1"/>
</dbReference>
<evidence type="ECO:0000256" key="3">
    <source>
        <dbReference type="ARBA" id="ARBA00023163"/>
    </source>
</evidence>
<dbReference type="AlphaFoldDB" id="A0A8J3GJQ3"/>
<dbReference type="SUPFAM" id="SSF55781">
    <property type="entry name" value="GAF domain-like"/>
    <property type="match status" value="1"/>
</dbReference>
<dbReference type="PROSITE" id="PS51078">
    <property type="entry name" value="ICLR_ED"/>
    <property type="match status" value="1"/>
</dbReference>
<organism evidence="6 7">
    <name type="scientific">Tianweitania populi</name>
    <dbReference type="NCBI Taxonomy" id="1607949"/>
    <lineage>
        <taxon>Bacteria</taxon>
        <taxon>Pseudomonadati</taxon>
        <taxon>Pseudomonadota</taxon>
        <taxon>Alphaproteobacteria</taxon>
        <taxon>Hyphomicrobiales</taxon>
        <taxon>Phyllobacteriaceae</taxon>
        <taxon>Tianweitania</taxon>
    </lineage>
</organism>
<dbReference type="GO" id="GO:0003700">
    <property type="term" value="F:DNA-binding transcription factor activity"/>
    <property type="evidence" value="ECO:0007669"/>
    <property type="project" value="TreeGrafter"/>
</dbReference>
<evidence type="ECO:0000256" key="1">
    <source>
        <dbReference type="ARBA" id="ARBA00023015"/>
    </source>
</evidence>
<dbReference type="SUPFAM" id="SSF46785">
    <property type="entry name" value="Winged helix' DNA-binding domain"/>
    <property type="match status" value="1"/>
</dbReference>
<dbReference type="PANTHER" id="PTHR30136:SF35">
    <property type="entry name" value="HTH-TYPE TRANSCRIPTIONAL REGULATOR RV1719"/>
    <property type="match status" value="1"/>
</dbReference>
<keyword evidence="2" id="KW-0238">DNA-binding</keyword>
<dbReference type="RefSeq" id="WP_189503109.1">
    <property type="nucleotide sequence ID" value="NZ_BMZQ01000001.1"/>
</dbReference>
<dbReference type="PANTHER" id="PTHR30136">
    <property type="entry name" value="HELIX-TURN-HELIX TRANSCRIPTIONAL REGULATOR, ICLR FAMILY"/>
    <property type="match status" value="1"/>
</dbReference>
<dbReference type="InterPro" id="IPR014757">
    <property type="entry name" value="Tscrpt_reg_IclR_C"/>
</dbReference>
<dbReference type="Gene3D" id="3.30.450.40">
    <property type="match status" value="1"/>
</dbReference>
<name>A0A8J3GJQ3_9HYPH</name>
<comment type="caution">
    <text evidence="6">The sequence shown here is derived from an EMBL/GenBank/DDBJ whole genome shotgun (WGS) entry which is preliminary data.</text>
</comment>
<sequence>MLVKQAANVLELLEYFARHKQPATMAEISDSLGWPRSSTFNLVATLAEKGYLYEPRQRGGYYPSSRWMSTVKEIAAADPLPASLVEAIAAIQAKTGETTAVGQAAGAYVIFVHVCESQQPIRYFAQAGTRVPIHASSAGRAILVQCSQRERDAIYRRITFKDFSTSTPMSAEAVEAELKEAGQRGYHCSNSEYIPDLAGVALPIELNQRKLSVVVAGPTSRCLSRQSEIAKLMKQELVANQLIG</sequence>
<dbReference type="Pfam" id="PF01614">
    <property type="entry name" value="IclR_C"/>
    <property type="match status" value="1"/>
</dbReference>
<dbReference type="InterPro" id="IPR036388">
    <property type="entry name" value="WH-like_DNA-bd_sf"/>
</dbReference>
<dbReference type="InterPro" id="IPR036390">
    <property type="entry name" value="WH_DNA-bd_sf"/>
</dbReference>
<evidence type="ECO:0000259" key="4">
    <source>
        <dbReference type="PROSITE" id="PS51077"/>
    </source>
</evidence>
<evidence type="ECO:0000256" key="2">
    <source>
        <dbReference type="ARBA" id="ARBA00023125"/>
    </source>
</evidence>
<dbReference type="GO" id="GO:0003677">
    <property type="term" value="F:DNA binding"/>
    <property type="evidence" value="ECO:0007669"/>
    <property type="project" value="UniProtKB-KW"/>
</dbReference>
<gene>
    <name evidence="6" type="ORF">GCM10016234_18290</name>
</gene>
<dbReference type="EMBL" id="BMZQ01000001">
    <property type="protein sequence ID" value="GHD13127.1"/>
    <property type="molecule type" value="Genomic_DNA"/>
</dbReference>
<keyword evidence="7" id="KW-1185">Reference proteome</keyword>
<evidence type="ECO:0000259" key="5">
    <source>
        <dbReference type="PROSITE" id="PS51078"/>
    </source>
</evidence>
<dbReference type="InterPro" id="IPR029016">
    <property type="entry name" value="GAF-like_dom_sf"/>
</dbReference>
<dbReference type="Gene3D" id="1.10.10.10">
    <property type="entry name" value="Winged helix-like DNA-binding domain superfamily/Winged helix DNA-binding domain"/>
    <property type="match status" value="1"/>
</dbReference>
<dbReference type="InterPro" id="IPR050707">
    <property type="entry name" value="HTH_MetabolicPath_Reg"/>
</dbReference>
<dbReference type="InterPro" id="IPR005471">
    <property type="entry name" value="Tscrpt_reg_IclR_N"/>
</dbReference>
<reference evidence="6" key="1">
    <citation type="journal article" date="2014" name="Int. J. Syst. Evol. Microbiol.">
        <title>Complete genome sequence of Corynebacterium casei LMG S-19264T (=DSM 44701T), isolated from a smear-ripened cheese.</title>
        <authorList>
            <consortium name="US DOE Joint Genome Institute (JGI-PGF)"/>
            <person name="Walter F."/>
            <person name="Albersmeier A."/>
            <person name="Kalinowski J."/>
            <person name="Ruckert C."/>
        </authorList>
    </citation>
    <scope>NUCLEOTIDE SEQUENCE</scope>
    <source>
        <strain evidence="6">KCTC 42249</strain>
    </source>
</reference>
<dbReference type="Proteomes" id="UP000630142">
    <property type="component" value="Unassembled WGS sequence"/>
</dbReference>
<keyword evidence="1" id="KW-0805">Transcription regulation</keyword>
<reference evidence="6" key="2">
    <citation type="submission" date="2020-09" db="EMBL/GenBank/DDBJ databases">
        <authorList>
            <person name="Sun Q."/>
            <person name="Kim S."/>
        </authorList>
    </citation>
    <scope>NUCLEOTIDE SEQUENCE</scope>
    <source>
        <strain evidence="6">KCTC 42249</strain>
    </source>
</reference>
<accession>A0A8J3GJQ3</accession>
<dbReference type="GO" id="GO:0045892">
    <property type="term" value="P:negative regulation of DNA-templated transcription"/>
    <property type="evidence" value="ECO:0007669"/>
    <property type="project" value="TreeGrafter"/>
</dbReference>
<proteinExistence type="predicted"/>
<feature type="domain" description="IclR-ED" evidence="5">
    <location>
        <begin position="66"/>
        <end position="244"/>
    </location>
</feature>
<protein>
    <submittedName>
        <fullName evidence="6">Transcriptional regulator</fullName>
    </submittedName>
</protein>
<feature type="domain" description="HTH iclR-type" evidence="4">
    <location>
        <begin position="3"/>
        <end position="65"/>
    </location>
</feature>